<dbReference type="AlphaFoldDB" id="A0A699ZXG7"/>
<keyword evidence="2" id="KW-1185">Reference proteome</keyword>
<dbReference type="Proteomes" id="UP000485058">
    <property type="component" value="Unassembled WGS sequence"/>
</dbReference>
<dbReference type="EMBL" id="BLLF01003438">
    <property type="protein sequence ID" value="GFH27343.1"/>
    <property type="molecule type" value="Genomic_DNA"/>
</dbReference>
<comment type="caution">
    <text evidence="1">The sequence shown here is derived from an EMBL/GenBank/DDBJ whole genome shotgun (WGS) entry which is preliminary data.</text>
</comment>
<proteinExistence type="predicted"/>
<accession>A0A699ZXG7</accession>
<evidence type="ECO:0000313" key="1">
    <source>
        <dbReference type="EMBL" id="GFH27343.1"/>
    </source>
</evidence>
<gene>
    <name evidence="1" type="ORF">HaLaN_25648</name>
</gene>
<organism evidence="1 2">
    <name type="scientific">Haematococcus lacustris</name>
    <name type="common">Green alga</name>
    <name type="synonym">Haematococcus pluvialis</name>
    <dbReference type="NCBI Taxonomy" id="44745"/>
    <lineage>
        <taxon>Eukaryota</taxon>
        <taxon>Viridiplantae</taxon>
        <taxon>Chlorophyta</taxon>
        <taxon>core chlorophytes</taxon>
        <taxon>Chlorophyceae</taxon>
        <taxon>CS clade</taxon>
        <taxon>Chlamydomonadales</taxon>
        <taxon>Haematococcaceae</taxon>
        <taxon>Haematococcus</taxon>
    </lineage>
</organism>
<reference evidence="1 2" key="1">
    <citation type="submission" date="2020-02" db="EMBL/GenBank/DDBJ databases">
        <title>Draft genome sequence of Haematococcus lacustris strain NIES-144.</title>
        <authorList>
            <person name="Morimoto D."/>
            <person name="Nakagawa S."/>
            <person name="Yoshida T."/>
            <person name="Sawayama S."/>
        </authorList>
    </citation>
    <scope>NUCLEOTIDE SEQUENCE [LARGE SCALE GENOMIC DNA]</scope>
    <source>
        <strain evidence="1 2">NIES-144</strain>
    </source>
</reference>
<protein>
    <submittedName>
        <fullName evidence="1">Uncharacterized protein</fullName>
    </submittedName>
</protein>
<evidence type="ECO:0000313" key="2">
    <source>
        <dbReference type="Proteomes" id="UP000485058"/>
    </source>
</evidence>
<sequence length="267" mass="28587">MISTISTCAELPSMPCCLTTCGTLYLTDSIDHSTDHSWEVDMYLVHKLVVKASHALNSMKEHAPAAPVQQHCTLPAPPALCGQGLPPPGLGSGGSRVGALGCDKVHSIECQGWIIERSTCSAQHYHLEAHRLRSPHRPAFSLSGLLVTQGIRSSLGNPTCISCPPVCVGLPGCRQLAARAWGQDHEANSTGAALQSSAAAMQSQQAVDQARLPTSVLMQCIEEEMPSLVKPNKASVDRTCQTETWQARKESRRLPQNYSGLINAVMS</sequence>
<name>A0A699ZXG7_HAELA</name>